<dbReference type="EMBL" id="CANTFL010000144">
    <property type="protein sequence ID" value="CAI5715622.1"/>
    <property type="molecule type" value="Genomic_DNA"/>
</dbReference>
<dbReference type="InterPro" id="IPR011009">
    <property type="entry name" value="Kinase-like_dom_sf"/>
</dbReference>
<dbReference type="EC" id="2.7.11.1" evidence="1"/>
<keyword evidence="4" id="KW-0547">Nucleotide-binding</keyword>
<name>A0AAV0T8U7_HYABA</name>
<dbReference type="InterPro" id="IPR053235">
    <property type="entry name" value="Ser_Thr_kinase"/>
</dbReference>
<proteinExistence type="predicted"/>
<dbReference type="InterPro" id="IPR008271">
    <property type="entry name" value="Ser/Thr_kinase_AS"/>
</dbReference>
<feature type="region of interest" description="Disordered" evidence="9">
    <location>
        <begin position="191"/>
        <end position="211"/>
    </location>
</feature>
<keyword evidence="12" id="KW-1185">Reference proteome</keyword>
<dbReference type="InterPro" id="IPR000719">
    <property type="entry name" value="Prot_kinase_dom"/>
</dbReference>
<comment type="catalytic activity">
    <reaction evidence="7">
        <text>L-threonyl-[protein] + ATP = O-phospho-L-threonyl-[protein] + ADP + H(+)</text>
        <dbReference type="Rhea" id="RHEA:46608"/>
        <dbReference type="Rhea" id="RHEA-COMP:11060"/>
        <dbReference type="Rhea" id="RHEA-COMP:11605"/>
        <dbReference type="ChEBI" id="CHEBI:15378"/>
        <dbReference type="ChEBI" id="CHEBI:30013"/>
        <dbReference type="ChEBI" id="CHEBI:30616"/>
        <dbReference type="ChEBI" id="CHEBI:61977"/>
        <dbReference type="ChEBI" id="CHEBI:456216"/>
        <dbReference type="EC" id="2.7.11.1"/>
    </reaction>
</comment>
<evidence type="ECO:0000313" key="11">
    <source>
        <dbReference type="EMBL" id="CAI5715622.1"/>
    </source>
</evidence>
<organism evidence="11 12">
    <name type="scientific">Hyaloperonospora brassicae</name>
    <name type="common">Brassica downy mildew</name>
    <name type="synonym">Peronospora brassicae</name>
    <dbReference type="NCBI Taxonomy" id="162125"/>
    <lineage>
        <taxon>Eukaryota</taxon>
        <taxon>Sar</taxon>
        <taxon>Stramenopiles</taxon>
        <taxon>Oomycota</taxon>
        <taxon>Peronosporomycetes</taxon>
        <taxon>Peronosporales</taxon>
        <taxon>Peronosporaceae</taxon>
        <taxon>Hyaloperonospora</taxon>
    </lineage>
</organism>
<feature type="compositionally biased region" description="Basic and acidic residues" evidence="9">
    <location>
        <begin position="194"/>
        <end position="210"/>
    </location>
</feature>
<dbReference type="PANTHER" id="PTHR24361">
    <property type="entry name" value="MITOGEN-ACTIVATED KINASE KINASE KINASE"/>
    <property type="match status" value="1"/>
</dbReference>
<dbReference type="PROSITE" id="PS00108">
    <property type="entry name" value="PROTEIN_KINASE_ST"/>
    <property type="match status" value="1"/>
</dbReference>
<dbReference type="PROSITE" id="PS50011">
    <property type="entry name" value="PROTEIN_KINASE_DOM"/>
    <property type="match status" value="1"/>
</dbReference>
<dbReference type="Pfam" id="PF00069">
    <property type="entry name" value="Pkinase"/>
    <property type="match status" value="1"/>
</dbReference>
<sequence length="888" mass="99970">MTEPLRGVCSSPQSSVDGEADTASASRFSFSPSSTAAQSTRRSTAAEPRSTALKTIVPSRKKRNRTAASPKRTHELVHAAPRDFVAYLAEHLRAEPQLKYASGTTQDAIVELPTVKQWPSKHQRDAFVRWVRSLGFGPSGALGRNVLCAAGAKADEVRRALTLDEAGPPARRVRRTTNRSREAVVASDGCLLGHGDEHHAGDGRSQREEYGSDAPMVRLKQYFEKLEAQTLEVVSFSEHHRLLSSWQHKAIADAMEDVLAQPSKRRDRRLARRRSMLERTPARRLSSIALTSPCRLLPPVDDDWMWDREKLDRRMSLTPVKRRIAQSDKRPTETENVQGERVLCLVLHSGVIDVKSFRDVLRQVSIMAYAWVIADYSKKVNHCSMTDVYRRHPRGHYHASGAYKEVYKVYSSEQNRLEAISVMNVSALEEIGNQSVIRQEVAHSVLLSHATEDGICPNFLRVYDVFLAHDQPRSDLWGSKTHRKPVELLASADANPSADACEEDLAVCPSDNSERLFQYIRMEFCDGGDLENFIALQKDKILPVACVAVPFFFQMVYSLYCARERFNLRHCDIKLLNFFLKDIGSSNVHKDLGSDVVLHYLLEDACFVLRMPASFSYWVKLADYGAADSNPENLGKSVTIDQFTTLENSPIEHLLEGDAAEQSYAADTFCLGLCMLHLFTGSAPYEEIMDDVRCPEELLKGLTSVWMSPRKNSGFSVIKSVARGDDVDTLCHTLYRYLVLFGLPERNPSESRGIDKVWQVLLTHLRPEDPALTHLQRRSRRTKGVNEARLLATSQFDKDKSLYSIANGSNDIIRRCREGLQSTSGAMELLKELVAFDPVKRPTLKQVMFHPVFSGHRLPSKSNEAAPPDYVITYYKNRHRGGRTIPDV</sequence>
<dbReference type="AlphaFoldDB" id="A0AAV0T8U7"/>
<evidence type="ECO:0000256" key="3">
    <source>
        <dbReference type="ARBA" id="ARBA00022679"/>
    </source>
</evidence>
<dbReference type="SUPFAM" id="SSF56112">
    <property type="entry name" value="Protein kinase-like (PK-like)"/>
    <property type="match status" value="1"/>
</dbReference>
<evidence type="ECO:0000256" key="8">
    <source>
        <dbReference type="ARBA" id="ARBA00048679"/>
    </source>
</evidence>
<feature type="region of interest" description="Disordered" evidence="9">
    <location>
        <begin position="1"/>
        <end position="73"/>
    </location>
</feature>
<evidence type="ECO:0000256" key="1">
    <source>
        <dbReference type="ARBA" id="ARBA00012513"/>
    </source>
</evidence>
<evidence type="ECO:0000256" key="4">
    <source>
        <dbReference type="ARBA" id="ARBA00022741"/>
    </source>
</evidence>
<keyword evidence="6" id="KW-0067">ATP-binding</keyword>
<feature type="compositionally biased region" description="Low complexity" evidence="9">
    <location>
        <begin position="22"/>
        <end position="46"/>
    </location>
</feature>
<dbReference type="PANTHER" id="PTHR24361:SF433">
    <property type="entry name" value="PROTEIN KINASE DOMAIN-CONTAINING PROTEIN"/>
    <property type="match status" value="1"/>
</dbReference>
<feature type="domain" description="Protein kinase" evidence="10">
    <location>
        <begin position="392"/>
        <end position="853"/>
    </location>
</feature>
<evidence type="ECO:0000256" key="5">
    <source>
        <dbReference type="ARBA" id="ARBA00022777"/>
    </source>
</evidence>
<accession>A0AAV0T8U7</accession>
<evidence type="ECO:0000256" key="9">
    <source>
        <dbReference type="SAM" id="MobiDB-lite"/>
    </source>
</evidence>
<reference evidence="11" key="1">
    <citation type="submission" date="2022-12" db="EMBL/GenBank/DDBJ databases">
        <authorList>
            <person name="Webb A."/>
        </authorList>
    </citation>
    <scope>NUCLEOTIDE SEQUENCE</scope>
    <source>
        <strain evidence="11">Hp1</strain>
    </source>
</reference>
<comment type="catalytic activity">
    <reaction evidence="8">
        <text>L-seryl-[protein] + ATP = O-phospho-L-seryl-[protein] + ADP + H(+)</text>
        <dbReference type="Rhea" id="RHEA:17989"/>
        <dbReference type="Rhea" id="RHEA-COMP:9863"/>
        <dbReference type="Rhea" id="RHEA-COMP:11604"/>
        <dbReference type="ChEBI" id="CHEBI:15378"/>
        <dbReference type="ChEBI" id="CHEBI:29999"/>
        <dbReference type="ChEBI" id="CHEBI:30616"/>
        <dbReference type="ChEBI" id="CHEBI:83421"/>
        <dbReference type="ChEBI" id="CHEBI:456216"/>
        <dbReference type="EC" id="2.7.11.1"/>
    </reaction>
</comment>
<keyword evidence="2" id="KW-0723">Serine/threonine-protein kinase</keyword>
<dbReference type="GO" id="GO:0005737">
    <property type="term" value="C:cytoplasm"/>
    <property type="evidence" value="ECO:0007669"/>
    <property type="project" value="TreeGrafter"/>
</dbReference>
<dbReference type="SMART" id="SM00220">
    <property type="entry name" value="S_TKc"/>
    <property type="match status" value="1"/>
</dbReference>
<keyword evidence="3" id="KW-0808">Transferase</keyword>
<comment type="caution">
    <text evidence="11">The sequence shown here is derived from an EMBL/GenBank/DDBJ whole genome shotgun (WGS) entry which is preliminary data.</text>
</comment>
<dbReference type="Gene3D" id="1.10.510.10">
    <property type="entry name" value="Transferase(Phosphotransferase) domain 1"/>
    <property type="match status" value="1"/>
</dbReference>
<evidence type="ECO:0000256" key="2">
    <source>
        <dbReference type="ARBA" id="ARBA00022527"/>
    </source>
</evidence>
<evidence type="ECO:0000313" key="12">
    <source>
        <dbReference type="Proteomes" id="UP001162031"/>
    </source>
</evidence>
<protein>
    <recommendedName>
        <fullName evidence="1">non-specific serine/threonine protein kinase</fullName>
        <ecNumber evidence="1">2.7.11.1</ecNumber>
    </recommendedName>
</protein>
<dbReference type="Proteomes" id="UP001162031">
    <property type="component" value="Unassembled WGS sequence"/>
</dbReference>
<evidence type="ECO:0000256" key="6">
    <source>
        <dbReference type="ARBA" id="ARBA00022840"/>
    </source>
</evidence>
<keyword evidence="5" id="KW-0418">Kinase</keyword>
<gene>
    <name evidence="11" type="ORF">HBR001_LOCUS1473</name>
</gene>
<dbReference type="GO" id="GO:0005524">
    <property type="term" value="F:ATP binding"/>
    <property type="evidence" value="ECO:0007669"/>
    <property type="project" value="UniProtKB-KW"/>
</dbReference>
<evidence type="ECO:0000259" key="10">
    <source>
        <dbReference type="PROSITE" id="PS50011"/>
    </source>
</evidence>
<evidence type="ECO:0000256" key="7">
    <source>
        <dbReference type="ARBA" id="ARBA00047899"/>
    </source>
</evidence>
<dbReference type="GO" id="GO:0004674">
    <property type="term" value="F:protein serine/threonine kinase activity"/>
    <property type="evidence" value="ECO:0007669"/>
    <property type="project" value="UniProtKB-KW"/>
</dbReference>